<organism evidence="2 3">
    <name type="scientific">Luteitalea pratensis</name>
    <dbReference type="NCBI Taxonomy" id="1855912"/>
    <lineage>
        <taxon>Bacteria</taxon>
        <taxon>Pseudomonadati</taxon>
        <taxon>Acidobacteriota</taxon>
        <taxon>Vicinamibacteria</taxon>
        <taxon>Vicinamibacterales</taxon>
        <taxon>Vicinamibacteraceae</taxon>
        <taxon>Luteitalea</taxon>
    </lineage>
</organism>
<evidence type="ECO:0000256" key="1">
    <source>
        <dbReference type="SAM" id="Phobius"/>
    </source>
</evidence>
<feature type="transmembrane region" description="Helical" evidence="1">
    <location>
        <begin position="29"/>
        <end position="49"/>
    </location>
</feature>
<gene>
    <name evidence="2" type="ORF">LuPra_03555</name>
</gene>
<protein>
    <submittedName>
        <fullName evidence="2">Uncharacterized protein</fullName>
    </submittedName>
</protein>
<keyword evidence="1" id="KW-1133">Transmembrane helix</keyword>
<dbReference type="EMBL" id="CP015136">
    <property type="protein sequence ID" value="AMY10325.1"/>
    <property type="molecule type" value="Genomic_DNA"/>
</dbReference>
<sequence>MAWLLVLAPAELAATLARLISAPAGEPGFGPATLIALRVLVTAGGLMLGRRLVSGATGMRPAALAWAVADLGTLVLVLTSGRVPSNRAPGDAPIVWAVYAMAALVVIAASSSTAPPGREP</sequence>
<dbReference type="Proteomes" id="UP000076079">
    <property type="component" value="Chromosome"/>
</dbReference>
<dbReference type="AlphaFoldDB" id="A0A143PP21"/>
<accession>A0A143PP21</accession>
<dbReference type="STRING" id="1855912.LuPra_03555"/>
<evidence type="ECO:0000313" key="2">
    <source>
        <dbReference type="EMBL" id="AMY10325.1"/>
    </source>
</evidence>
<evidence type="ECO:0000313" key="3">
    <source>
        <dbReference type="Proteomes" id="UP000076079"/>
    </source>
</evidence>
<reference evidence="3" key="2">
    <citation type="submission" date="2016-04" db="EMBL/GenBank/DDBJ databases">
        <title>First Complete Genome Sequence of a Subdivision 6 Acidobacterium.</title>
        <authorList>
            <person name="Huang S."/>
            <person name="Vieira S."/>
            <person name="Bunk B."/>
            <person name="Riedel T."/>
            <person name="Sproeer C."/>
            <person name="Overmann J."/>
        </authorList>
    </citation>
    <scope>NUCLEOTIDE SEQUENCE [LARGE SCALE GENOMIC DNA]</scope>
    <source>
        <strain evidence="3">DSM 100886 HEG_-6_39</strain>
    </source>
</reference>
<keyword evidence="3" id="KW-1185">Reference proteome</keyword>
<name>A0A143PP21_LUTPR</name>
<reference evidence="2 3" key="1">
    <citation type="journal article" date="2016" name="Genome Announc.">
        <title>First Complete Genome Sequence of a Subdivision 6 Acidobacterium Strain.</title>
        <authorList>
            <person name="Huang S."/>
            <person name="Vieira S."/>
            <person name="Bunk B."/>
            <person name="Riedel T."/>
            <person name="Sproer C."/>
            <person name="Overmann J."/>
        </authorList>
    </citation>
    <scope>NUCLEOTIDE SEQUENCE [LARGE SCALE GENOMIC DNA]</scope>
    <source>
        <strain evidence="3">DSM 100886 HEG_-6_39</strain>
    </source>
</reference>
<feature type="transmembrane region" description="Helical" evidence="1">
    <location>
        <begin position="93"/>
        <end position="114"/>
    </location>
</feature>
<keyword evidence="1" id="KW-0812">Transmembrane</keyword>
<proteinExistence type="predicted"/>
<feature type="transmembrane region" description="Helical" evidence="1">
    <location>
        <begin position="61"/>
        <end position="81"/>
    </location>
</feature>
<dbReference type="KEGG" id="abac:LuPra_03555"/>
<keyword evidence="1" id="KW-0472">Membrane</keyword>